<name>A0A8H6JB54_9PEZI</name>
<dbReference type="Pfam" id="PF13640">
    <property type="entry name" value="2OG-FeII_Oxy_3"/>
    <property type="match status" value="1"/>
</dbReference>
<comment type="caution">
    <text evidence="3">The sequence shown here is derived from an EMBL/GenBank/DDBJ whole genome shotgun (WGS) entry which is preliminary data.</text>
</comment>
<feature type="region of interest" description="Disordered" evidence="1">
    <location>
        <begin position="866"/>
        <end position="1005"/>
    </location>
</feature>
<protein>
    <submittedName>
        <fullName evidence="3">2og-fe oxygenase superfamily protein</fullName>
    </submittedName>
</protein>
<evidence type="ECO:0000259" key="2">
    <source>
        <dbReference type="Pfam" id="PF13640"/>
    </source>
</evidence>
<organism evidence="3 4">
    <name type="scientific">Colletotrichum sojae</name>
    <dbReference type="NCBI Taxonomy" id="2175907"/>
    <lineage>
        <taxon>Eukaryota</taxon>
        <taxon>Fungi</taxon>
        <taxon>Dikarya</taxon>
        <taxon>Ascomycota</taxon>
        <taxon>Pezizomycotina</taxon>
        <taxon>Sordariomycetes</taxon>
        <taxon>Hypocreomycetidae</taxon>
        <taxon>Glomerellales</taxon>
        <taxon>Glomerellaceae</taxon>
        <taxon>Colletotrichum</taxon>
        <taxon>Colletotrichum orchidearum species complex</taxon>
    </lineage>
</organism>
<feature type="non-terminal residue" evidence="3">
    <location>
        <position position="1"/>
    </location>
</feature>
<feature type="region of interest" description="Disordered" evidence="1">
    <location>
        <begin position="1"/>
        <end position="27"/>
    </location>
</feature>
<gene>
    <name evidence="3" type="ORF">CSOJ01_06876</name>
</gene>
<feature type="compositionally biased region" description="Polar residues" evidence="1">
    <location>
        <begin position="958"/>
        <end position="969"/>
    </location>
</feature>
<evidence type="ECO:0000313" key="4">
    <source>
        <dbReference type="Proteomes" id="UP000652219"/>
    </source>
</evidence>
<feature type="compositionally biased region" description="Pro residues" evidence="1">
    <location>
        <begin position="1"/>
        <end position="10"/>
    </location>
</feature>
<evidence type="ECO:0000256" key="1">
    <source>
        <dbReference type="SAM" id="MobiDB-lite"/>
    </source>
</evidence>
<reference evidence="3 4" key="1">
    <citation type="journal article" date="2020" name="Phytopathology">
        <title>Genome Sequence Resources of Colletotrichum truncatum, C. plurivorum, C. musicola, and C. sojae: Four Species Pathogenic to Soybean (Glycine max).</title>
        <authorList>
            <person name="Rogerio F."/>
            <person name="Boufleur T.R."/>
            <person name="Ciampi-Guillardi M."/>
            <person name="Sukno S.A."/>
            <person name="Thon M.R."/>
            <person name="Massola Junior N.S."/>
            <person name="Baroncelli R."/>
        </authorList>
    </citation>
    <scope>NUCLEOTIDE SEQUENCE [LARGE SCALE GENOMIC DNA]</scope>
    <source>
        <strain evidence="3 4">LFN0009</strain>
    </source>
</reference>
<dbReference type="Gene3D" id="2.60.120.620">
    <property type="entry name" value="q2cbj1_9rhob like domain"/>
    <property type="match status" value="1"/>
</dbReference>
<keyword evidence="4" id="KW-1185">Reference proteome</keyword>
<dbReference type="InterPro" id="IPR044862">
    <property type="entry name" value="Pro_4_hyd_alph_FE2OG_OXY"/>
</dbReference>
<dbReference type="AlphaFoldDB" id="A0A8H6JB54"/>
<feature type="domain" description="Prolyl 4-hydroxylase alpha subunit Fe(2+) 2OG dioxygenase" evidence="2">
    <location>
        <begin position="161"/>
        <end position="246"/>
    </location>
</feature>
<accession>A0A8H6JB54</accession>
<feature type="compositionally biased region" description="Pro residues" evidence="1">
    <location>
        <begin position="881"/>
        <end position="901"/>
    </location>
</feature>
<dbReference type="EMBL" id="WIGN01000100">
    <property type="protein sequence ID" value="KAF6809483.1"/>
    <property type="molecule type" value="Genomic_DNA"/>
</dbReference>
<dbReference type="PANTHER" id="PTHR33099">
    <property type="entry name" value="FE2OG DIOXYGENASE DOMAIN-CONTAINING PROTEIN"/>
    <property type="match status" value="1"/>
</dbReference>
<evidence type="ECO:0000313" key="3">
    <source>
        <dbReference type="EMBL" id="KAF6809483.1"/>
    </source>
</evidence>
<feature type="compositionally biased region" description="Low complexity" evidence="1">
    <location>
        <begin position="902"/>
        <end position="914"/>
    </location>
</feature>
<feature type="compositionally biased region" description="Low complexity" evidence="1">
    <location>
        <begin position="866"/>
        <end position="880"/>
    </location>
</feature>
<dbReference type="PANTHER" id="PTHR33099:SF7">
    <property type="entry name" value="MYND-TYPE DOMAIN-CONTAINING PROTEIN"/>
    <property type="match status" value="1"/>
</dbReference>
<proteinExistence type="predicted"/>
<dbReference type="Proteomes" id="UP000652219">
    <property type="component" value="Unassembled WGS sequence"/>
</dbReference>
<sequence length="1005" mass="110162">AGGAPPPAAPEAPHELPTPAQPAANNLDTIEGWSDRKSFEDDLCSALDNIKGTGSFASFLTTSYLSYPAVRLEPGLSVRDVGPITFPLGEAQARSLIAAARQAPYGRGSETIVDTSVRNTWELDPSQFDPSPNWPDIINRMSSKLAQDMGIDVPVVADLYKLLIYEKGAMFKAHTDTEKIPGMFGTFVVCLPCPHEGGDVVVKHRGRTKTFKTSEHPRGSFVAWYSDVSHEVLPVTSGYRVVLTYNLAVDPATPRPSASVGTADCQRLRHTLQRWLSRGVAGENDRMDHVYYRLDHEYTEANISLTALKSRDFSLVQKLGDLSAELEFDVFLAAFERMEMGPPEWEYDPDDSGGDDGEGWHEIEDVLQQEDGVKGPTATHWYRVTAIGFLENRRFQGGHALEDCRGLVTGFLIDNIWKHGCGSHSRLTFQEVWKSVCQLSSDVMLPRDDLLKLLKMAVRDQPTLFEAMAADPHGVVPGDFYEWLGRRMAQGESELAEIKSGLTTLILGLGCPKFFMRHQMIEKLFPGDSPLLTDEIREWILEILLKGLEASSASGSLVGVDGKAAVAAVPLIEKHLAIPAFAIEVLYALFHFTKLKVFPVQEGVQVYRRLAKASIAALDFKIVYGPKSDEDKKRATAAPATYRHIRPDPAYNPHLAVEPEKLAIFFSNLIKMSSLPTEDLVLPLALKLVGHAPSMKSADFHTLWLPFLKHLIVVLEAHNIPLSTTRYQQIAGAILEAYRDVCVGPRPKMEVSQGRTLRCACADCNDLDIFLAKPAEREIRFPVSKQRRHHLHLQIDGNRIDCSHVTDRAGRRQRLVVTKRRPNEDMLWLERRKLAEEKFRELDQTKLGLLLGEDYPRIAEGLWPRAGNAASGSSRSVPALQPQPQPQPRPQPGPSAVPAPRPAQAAPASRAHPVPGTTSRAKPGPSYGSLPGVMPGSMPMPLIPGPMPSASRPALGSGSMQAAGPSSATPVGPSMGTFRTVSGGNIPPSVAGTKRKAEPEVIGLT</sequence>